<evidence type="ECO:0000256" key="3">
    <source>
        <dbReference type="ARBA" id="ARBA00023002"/>
    </source>
</evidence>
<dbReference type="PROSITE" id="PS51014">
    <property type="entry name" value="COBK_CBIJ"/>
    <property type="match status" value="1"/>
</dbReference>
<dbReference type="UniPathway" id="UPA00148"/>
<sequence length="256" mass="27980">MIFLAAGTQDGRQIAHLLLQNGYKVTASVVSDYGKILLSKHPQLTVIEQMLDENALQNILQNAKIKIFVDASHPYAVNISQTAMKVCRRLGIYYLRYERPATALPSYAKLYETTSFEAAAAKAFALGNNVFLTTGSRHLTEFTTAMHSPDQTLTVRVLPAVESIQACIHAGILPKHIIAMQGPFSKELNKLMYMHTGAEVVVMKNSGKLGGSDTKLSAAIDAGISVVVISRPCLKYDNLITDSSLLIDKIKEIGEK</sequence>
<dbReference type="EMBL" id="SMAA01000017">
    <property type="protein sequence ID" value="TCS77252.1"/>
    <property type="molecule type" value="Genomic_DNA"/>
</dbReference>
<gene>
    <name evidence="4" type="ORF">EDC37_11724</name>
</gene>
<dbReference type="PANTHER" id="PTHR36925:SF1">
    <property type="entry name" value="COBALT-PRECORRIN-6A REDUCTASE"/>
    <property type="match status" value="1"/>
</dbReference>
<dbReference type="PANTHER" id="PTHR36925">
    <property type="entry name" value="COBALT-PRECORRIN-6A REDUCTASE"/>
    <property type="match status" value="1"/>
</dbReference>
<name>A0A4V6NYU2_9FIRM</name>
<keyword evidence="3" id="KW-0560">Oxidoreductase</keyword>
<evidence type="ECO:0000313" key="5">
    <source>
        <dbReference type="Proteomes" id="UP000295188"/>
    </source>
</evidence>
<evidence type="ECO:0000256" key="2">
    <source>
        <dbReference type="ARBA" id="ARBA00022573"/>
    </source>
</evidence>
<dbReference type="Pfam" id="PF02571">
    <property type="entry name" value="CbiJ"/>
    <property type="match status" value="1"/>
</dbReference>
<evidence type="ECO:0000313" key="4">
    <source>
        <dbReference type="EMBL" id="TCS77252.1"/>
    </source>
</evidence>
<proteinExistence type="predicted"/>
<keyword evidence="2" id="KW-0169">Cobalamin biosynthesis</keyword>
<dbReference type="AlphaFoldDB" id="A0A4V6NYU2"/>
<evidence type="ECO:0000256" key="1">
    <source>
        <dbReference type="ARBA" id="ARBA00004953"/>
    </source>
</evidence>
<comment type="caution">
    <text evidence="4">The sequence shown here is derived from an EMBL/GenBank/DDBJ whole genome shotgun (WGS) entry which is preliminary data.</text>
</comment>
<dbReference type="GO" id="GO:0016994">
    <property type="term" value="F:precorrin-6A reductase activity"/>
    <property type="evidence" value="ECO:0007669"/>
    <property type="project" value="InterPro"/>
</dbReference>
<organism evidence="4 5">
    <name type="scientific">Pectinatus cerevisiiphilus</name>
    <dbReference type="NCBI Taxonomy" id="86956"/>
    <lineage>
        <taxon>Bacteria</taxon>
        <taxon>Bacillati</taxon>
        <taxon>Bacillota</taxon>
        <taxon>Negativicutes</taxon>
        <taxon>Selenomonadales</taxon>
        <taxon>Selenomonadaceae</taxon>
        <taxon>Pectinatus</taxon>
    </lineage>
</organism>
<comment type="pathway">
    <text evidence="1">Cofactor biosynthesis; adenosylcobalamin biosynthesis.</text>
</comment>
<protein>
    <submittedName>
        <fullName evidence="4">Cobalt-precorrin 6A reductase</fullName>
    </submittedName>
</protein>
<dbReference type="OrthoDB" id="9780707at2"/>
<keyword evidence="5" id="KW-1185">Reference proteome</keyword>
<dbReference type="InterPro" id="IPR003723">
    <property type="entry name" value="Precorrin-6x_reduct"/>
</dbReference>
<accession>A0A4V6NYU2</accession>
<reference evidence="4 5" key="1">
    <citation type="submission" date="2019-03" db="EMBL/GenBank/DDBJ databases">
        <title>Genomic Encyclopedia of Type Strains, Phase IV (KMG-IV): sequencing the most valuable type-strain genomes for metagenomic binning, comparative biology and taxonomic classification.</title>
        <authorList>
            <person name="Goeker M."/>
        </authorList>
    </citation>
    <scope>NUCLEOTIDE SEQUENCE [LARGE SCALE GENOMIC DNA]</scope>
    <source>
        <strain evidence="4 5">DSM 20467</strain>
    </source>
</reference>
<dbReference type="RefSeq" id="WP_132551014.1">
    <property type="nucleotide sequence ID" value="NZ_SMAA01000017.1"/>
</dbReference>
<dbReference type="NCBIfam" id="TIGR00715">
    <property type="entry name" value="precor6x_red"/>
    <property type="match status" value="1"/>
</dbReference>
<dbReference type="Proteomes" id="UP000295188">
    <property type="component" value="Unassembled WGS sequence"/>
</dbReference>
<dbReference type="GO" id="GO:0009236">
    <property type="term" value="P:cobalamin biosynthetic process"/>
    <property type="evidence" value="ECO:0007669"/>
    <property type="project" value="UniProtKB-UniPathway"/>
</dbReference>